<sequence>MTVKLKVKGKLKVLWVSNRENAEEDDDDDEDEDTPPPEMAATARTVCAPAPLIPIIADADTSGGNALNVQRTVKDLIAASVAGCFLEDQTWPKKCGHVRGKQVIPAEDHAAKIASARDAAGDSDFFLVARTDARATSAKTGLSDAISRANL</sequence>
<dbReference type="Pfam" id="PF13714">
    <property type="entry name" value="PEP_mutase"/>
    <property type="match status" value="1"/>
</dbReference>
<comment type="catalytic activity">
    <reaction evidence="1">
        <text>D-threo-isocitrate = glyoxylate + succinate</text>
        <dbReference type="Rhea" id="RHEA:13245"/>
        <dbReference type="ChEBI" id="CHEBI:15562"/>
        <dbReference type="ChEBI" id="CHEBI:30031"/>
        <dbReference type="ChEBI" id="CHEBI:36655"/>
        <dbReference type="EC" id="4.1.3.1"/>
    </reaction>
</comment>
<protein>
    <submittedName>
        <fullName evidence="3">Uncharacterized protein</fullName>
    </submittedName>
</protein>
<comment type="caution">
    <text evidence="3">The sequence shown here is derived from an EMBL/GenBank/DDBJ whole genome shotgun (WGS) entry which is preliminary data.</text>
</comment>
<dbReference type="PANTHER" id="PTHR42905:SF5">
    <property type="entry name" value="CARBOXYVINYL-CARBOXYPHOSPHONATE PHOSPHORYLMUTASE, CHLOROPLASTIC"/>
    <property type="match status" value="1"/>
</dbReference>
<reference evidence="3" key="1">
    <citation type="submission" date="2018-10" db="EMBL/GenBank/DDBJ databases">
        <title>Population genomic analysis revealed the cold adaptation of white poplar.</title>
        <authorList>
            <person name="Liu Y.-J."/>
        </authorList>
    </citation>
    <scope>NUCLEOTIDE SEQUENCE [LARGE SCALE GENOMIC DNA]</scope>
    <source>
        <strain evidence="3">PAL-ZL1</strain>
    </source>
</reference>
<dbReference type="InterPro" id="IPR015813">
    <property type="entry name" value="Pyrv/PenolPyrv_kinase-like_dom"/>
</dbReference>
<gene>
    <name evidence="3" type="ORF">D5086_0000003250</name>
</gene>
<evidence type="ECO:0000256" key="1">
    <source>
        <dbReference type="ARBA" id="ARBA00023531"/>
    </source>
</evidence>
<dbReference type="CDD" id="cd00377">
    <property type="entry name" value="ICL_PEPM"/>
    <property type="match status" value="1"/>
</dbReference>
<accession>A0A4V6ACF7</accession>
<evidence type="ECO:0000313" key="3">
    <source>
        <dbReference type="EMBL" id="TKS18656.1"/>
    </source>
</evidence>
<dbReference type="GO" id="GO:0004451">
    <property type="term" value="F:isocitrate lyase activity"/>
    <property type="evidence" value="ECO:0007669"/>
    <property type="project" value="UniProtKB-EC"/>
</dbReference>
<dbReference type="EMBL" id="RCHU01000001">
    <property type="protein sequence ID" value="TKS18656.1"/>
    <property type="molecule type" value="Genomic_DNA"/>
</dbReference>
<dbReference type="PANTHER" id="PTHR42905">
    <property type="entry name" value="PHOSPHOENOLPYRUVATE CARBOXYLASE"/>
    <property type="match status" value="1"/>
</dbReference>
<dbReference type="InterPro" id="IPR039556">
    <property type="entry name" value="ICL/PEPM"/>
</dbReference>
<proteinExistence type="predicted"/>
<dbReference type="AlphaFoldDB" id="A0A4V6ACF7"/>
<dbReference type="SUPFAM" id="SSF51621">
    <property type="entry name" value="Phosphoenolpyruvate/pyruvate domain"/>
    <property type="match status" value="1"/>
</dbReference>
<dbReference type="STRING" id="43335.A0A4V6ACF7"/>
<name>A0A4V6ACF7_POPAL</name>
<dbReference type="Gene3D" id="3.20.20.60">
    <property type="entry name" value="Phosphoenolpyruvate-binding domains"/>
    <property type="match status" value="1"/>
</dbReference>
<evidence type="ECO:0000256" key="2">
    <source>
        <dbReference type="SAM" id="MobiDB-lite"/>
    </source>
</evidence>
<dbReference type="InterPro" id="IPR040442">
    <property type="entry name" value="Pyrv_kinase-like_dom_sf"/>
</dbReference>
<organism evidence="3">
    <name type="scientific">Populus alba</name>
    <name type="common">White poplar</name>
    <dbReference type="NCBI Taxonomy" id="43335"/>
    <lineage>
        <taxon>Eukaryota</taxon>
        <taxon>Viridiplantae</taxon>
        <taxon>Streptophyta</taxon>
        <taxon>Embryophyta</taxon>
        <taxon>Tracheophyta</taxon>
        <taxon>Spermatophyta</taxon>
        <taxon>Magnoliopsida</taxon>
        <taxon>eudicotyledons</taxon>
        <taxon>Gunneridae</taxon>
        <taxon>Pentapetalae</taxon>
        <taxon>rosids</taxon>
        <taxon>fabids</taxon>
        <taxon>Malpighiales</taxon>
        <taxon>Salicaceae</taxon>
        <taxon>Saliceae</taxon>
        <taxon>Populus</taxon>
    </lineage>
</organism>
<feature type="region of interest" description="Disordered" evidence="2">
    <location>
        <begin position="17"/>
        <end position="44"/>
    </location>
</feature>
<feature type="compositionally biased region" description="Acidic residues" evidence="2">
    <location>
        <begin position="22"/>
        <end position="35"/>
    </location>
</feature>